<accession>A0AAN9SRR6</accession>
<comment type="caution">
    <text evidence="1">The sequence shown here is derived from an EMBL/GenBank/DDBJ whole genome shotgun (WGS) entry which is preliminary data.</text>
</comment>
<evidence type="ECO:0000313" key="2">
    <source>
        <dbReference type="Proteomes" id="UP001386955"/>
    </source>
</evidence>
<protein>
    <submittedName>
        <fullName evidence="1">Uncharacterized protein</fullName>
    </submittedName>
</protein>
<name>A0AAN9SRR6_PSOTE</name>
<organism evidence="1 2">
    <name type="scientific">Psophocarpus tetragonolobus</name>
    <name type="common">Winged bean</name>
    <name type="synonym">Dolichos tetragonolobus</name>
    <dbReference type="NCBI Taxonomy" id="3891"/>
    <lineage>
        <taxon>Eukaryota</taxon>
        <taxon>Viridiplantae</taxon>
        <taxon>Streptophyta</taxon>
        <taxon>Embryophyta</taxon>
        <taxon>Tracheophyta</taxon>
        <taxon>Spermatophyta</taxon>
        <taxon>Magnoliopsida</taxon>
        <taxon>eudicotyledons</taxon>
        <taxon>Gunneridae</taxon>
        <taxon>Pentapetalae</taxon>
        <taxon>rosids</taxon>
        <taxon>fabids</taxon>
        <taxon>Fabales</taxon>
        <taxon>Fabaceae</taxon>
        <taxon>Papilionoideae</taxon>
        <taxon>50 kb inversion clade</taxon>
        <taxon>NPAAA clade</taxon>
        <taxon>indigoferoid/millettioid clade</taxon>
        <taxon>Phaseoleae</taxon>
        <taxon>Psophocarpus</taxon>
    </lineage>
</organism>
<keyword evidence="2" id="KW-1185">Reference proteome</keyword>
<dbReference type="Proteomes" id="UP001386955">
    <property type="component" value="Unassembled WGS sequence"/>
</dbReference>
<dbReference type="AlphaFoldDB" id="A0AAN9SRR6"/>
<reference evidence="1 2" key="1">
    <citation type="submission" date="2024-01" db="EMBL/GenBank/DDBJ databases">
        <title>The genomes of 5 underutilized Papilionoideae crops provide insights into root nodulation and disease resistanc.</title>
        <authorList>
            <person name="Jiang F."/>
        </authorList>
    </citation>
    <scope>NUCLEOTIDE SEQUENCE [LARGE SCALE GENOMIC DNA]</scope>
    <source>
        <strain evidence="1">DUOXIRENSHENG_FW03</strain>
        <tissue evidence="1">Leaves</tissue>
    </source>
</reference>
<sequence>MIMWTTRVPNKDAIVLWQLNSLGNMGLKEVAGQILPAFNKVAGPFSKFGCFEELAAKSRQAILHELAHIVNSVIANECPHLATAFTAFGSNVLDGRVISTHNMCVVACKNLDANSNAMFQWDFRQNMSADPLVANEGCEHDFEHHEPSEMCMIQSVAYEGCDQIFENRESRNVSMLDSLCQLSIEPECELSLKEVNSVSQSQYNENVGGLGRREFSTLGAYCVWSGWE</sequence>
<gene>
    <name evidence="1" type="ORF">VNO78_10637</name>
</gene>
<dbReference type="EMBL" id="JAYMYS010000003">
    <property type="protein sequence ID" value="KAK7399454.1"/>
    <property type="molecule type" value="Genomic_DNA"/>
</dbReference>
<proteinExistence type="predicted"/>
<evidence type="ECO:0000313" key="1">
    <source>
        <dbReference type="EMBL" id="KAK7399454.1"/>
    </source>
</evidence>